<comment type="similarity">
    <text evidence="1">Belongs to the V-ATPase E subunit family.</text>
</comment>
<name>A0ABR4DGM5_9PEZI</name>
<gene>
    <name evidence="4" type="ORF">VTJ83DRAFT_1702</name>
</gene>
<keyword evidence="5" id="KW-1185">Reference proteome</keyword>
<dbReference type="Proteomes" id="UP001600064">
    <property type="component" value="Unassembled WGS sequence"/>
</dbReference>
<dbReference type="RefSeq" id="XP_070868242.1">
    <property type="nucleotide sequence ID" value="XM_071007891.1"/>
</dbReference>
<dbReference type="HAMAP" id="MF_00311">
    <property type="entry name" value="ATP_synth_E_arch"/>
    <property type="match status" value="1"/>
</dbReference>
<comment type="caution">
    <text evidence="4">The sequence shown here is derived from an EMBL/GenBank/DDBJ whole genome shotgun (WGS) entry which is preliminary data.</text>
</comment>
<evidence type="ECO:0000256" key="3">
    <source>
        <dbReference type="ARBA" id="ARBA00023065"/>
    </source>
</evidence>
<dbReference type="Gene3D" id="3.30.2320.30">
    <property type="entry name" value="ATP synthase, E subunit, C-terminal"/>
    <property type="match status" value="1"/>
</dbReference>
<dbReference type="InterPro" id="IPR038495">
    <property type="entry name" value="ATPase_E_C"/>
</dbReference>
<dbReference type="EMBL" id="JAZGUE010000002">
    <property type="protein sequence ID" value="KAL2269518.1"/>
    <property type="molecule type" value="Genomic_DNA"/>
</dbReference>
<sequence>MSQVHALSDDQVGQELRKMTAFIKQEAAEKAREIEIKADEEFAIEKSKLVRQETDAIDATYAKKFKQATMSQQITRSTLANKTRLRVLGARQELLDDIFTAAEKRLGEPTNDKKKYEGVLQTLLLEGFEAMNEPELQVRVRQKDYDVVRKAIDAAAKAYKDKTGKEVKATIDENNNLPEGGAGGAVIVGGNGKIEIDNTFEARLALLKQSALPAMREALFGKNPNRKFYD</sequence>
<accession>A0ABR4DGM5</accession>
<evidence type="ECO:0008006" key="6">
    <source>
        <dbReference type="Google" id="ProtNLM"/>
    </source>
</evidence>
<protein>
    <recommendedName>
        <fullName evidence="6">Vacuolar ATP synthase subunit E</fullName>
    </recommendedName>
</protein>
<evidence type="ECO:0000313" key="5">
    <source>
        <dbReference type="Proteomes" id="UP001600064"/>
    </source>
</evidence>
<dbReference type="SUPFAM" id="SSF160527">
    <property type="entry name" value="V-type ATPase subunit E-like"/>
    <property type="match status" value="1"/>
</dbReference>
<evidence type="ECO:0000313" key="4">
    <source>
        <dbReference type="EMBL" id="KAL2269518.1"/>
    </source>
</evidence>
<dbReference type="Gene3D" id="6.10.250.1620">
    <property type="match status" value="1"/>
</dbReference>
<organism evidence="4 5">
    <name type="scientific">Remersonia thermophila</name>
    <dbReference type="NCBI Taxonomy" id="72144"/>
    <lineage>
        <taxon>Eukaryota</taxon>
        <taxon>Fungi</taxon>
        <taxon>Dikarya</taxon>
        <taxon>Ascomycota</taxon>
        <taxon>Pezizomycotina</taxon>
        <taxon>Sordariomycetes</taxon>
        <taxon>Sordariomycetidae</taxon>
        <taxon>Sordariales</taxon>
        <taxon>Sordariales incertae sedis</taxon>
        <taxon>Remersonia</taxon>
    </lineage>
</organism>
<dbReference type="Pfam" id="PF01991">
    <property type="entry name" value="vATP-synt_E"/>
    <property type="match status" value="1"/>
</dbReference>
<reference evidence="4 5" key="1">
    <citation type="journal article" date="2024" name="Commun. Biol.">
        <title>Comparative genomic analysis of thermophilic fungi reveals convergent evolutionary adaptations and gene losses.</title>
        <authorList>
            <person name="Steindorff A.S."/>
            <person name="Aguilar-Pontes M.V."/>
            <person name="Robinson A.J."/>
            <person name="Andreopoulos B."/>
            <person name="LaButti K."/>
            <person name="Kuo A."/>
            <person name="Mondo S."/>
            <person name="Riley R."/>
            <person name="Otillar R."/>
            <person name="Haridas S."/>
            <person name="Lipzen A."/>
            <person name="Grimwood J."/>
            <person name="Schmutz J."/>
            <person name="Clum A."/>
            <person name="Reid I.D."/>
            <person name="Moisan M.C."/>
            <person name="Butler G."/>
            <person name="Nguyen T.T.M."/>
            <person name="Dewar K."/>
            <person name="Conant G."/>
            <person name="Drula E."/>
            <person name="Henrissat B."/>
            <person name="Hansel C."/>
            <person name="Singer S."/>
            <person name="Hutchinson M.I."/>
            <person name="de Vries R.P."/>
            <person name="Natvig D.O."/>
            <person name="Powell A.J."/>
            <person name="Tsang A."/>
            <person name="Grigoriev I.V."/>
        </authorList>
    </citation>
    <scope>NUCLEOTIDE SEQUENCE [LARGE SCALE GENOMIC DNA]</scope>
    <source>
        <strain evidence="4 5">ATCC 22073</strain>
    </source>
</reference>
<dbReference type="PANTHER" id="PTHR45715">
    <property type="entry name" value="ATPASE H+-TRANSPORTING V1 SUBUNIT E1A-RELATED"/>
    <property type="match status" value="1"/>
</dbReference>
<keyword evidence="3" id="KW-0406">Ion transport</keyword>
<evidence type="ECO:0000256" key="2">
    <source>
        <dbReference type="ARBA" id="ARBA00022448"/>
    </source>
</evidence>
<dbReference type="InterPro" id="IPR002842">
    <property type="entry name" value="ATPase_V1_Esu"/>
</dbReference>
<proteinExistence type="inferred from homology"/>
<evidence type="ECO:0000256" key="1">
    <source>
        <dbReference type="ARBA" id="ARBA00005901"/>
    </source>
</evidence>
<keyword evidence="2" id="KW-0813">Transport</keyword>
<dbReference type="GeneID" id="98122535"/>